<gene>
    <name evidence="2" type="ORF">H0E82_08845</name>
</gene>
<feature type="region of interest" description="Disordered" evidence="1">
    <location>
        <begin position="74"/>
        <end position="97"/>
    </location>
</feature>
<evidence type="ECO:0000313" key="3">
    <source>
        <dbReference type="Proteomes" id="UP000589896"/>
    </source>
</evidence>
<evidence type="ECO:0000313" key="2">
    <source>
        <dbReference type="EMBL" id="NYZ62870.1"/>
    </source>
</evidence>
<evidence type="ECO:0000256" key="1">
    <source>
        <dbReference type="SAM" id="MobiDB-lite"/>
    </source>
</evidence>
<reference evidence="2 3" key="1">
    <citation type="submission" date="2020-07" db="EMBL/GenBank/DDBJ databases">
        <title>isolation of Luteimonas sp. SJ-16.</title>
        <authorList>
            <person name="Huang X.-X."/>
            <person name="Xu L."/>
            <person name="Sun J.-Q."/>
        </authorList>
    </citation>
    <scope>NUCLEOTIDE SEQUENCE [LARGE SCALE GENOMIC DNA]</scope>
    <source>
        <strain evidence="2 3">SJ-16</strain>
    </source>
</reference>
<name>A0A7Z0TYF8_9GAMM</name>
<accession>A0A7Z0TYF8</accession>
<sequence length="97" mass="9811">MFALDLDGDDAPDGLATYTLEGCGGGNHYRRMLLVLRGGGDAWRPALDAVLGAKHATRRIHSIAAGALVLGPSGDAPGASEAAPEILSLPPAEGPLP</sequence>
<proteinExistence type="predicted"/>
<protein>
    <submittedName>
        <fullName evidence="2">Uncharacterized protein</fullName>
    </submittedName>
</protein>
<dbReference type="EMBL" id="JACCJZ010000016">
    <property type="protein sequence ID" value="NYZ62870.1"/>
    <property type="molecule type" value="Genomic_DNA"/>
</dbReference>
<dbReference type="RefSeq" id="WP_180545094.1">
    <property type="nucleotide sequence ID" value="NZ_JACCJZ010000016.1"/>
</dbReference>
<keyword evidence="3" id="KW-1185">Reference proteome</keyword>
<comment type="caution">
    <text evidence="2">The sequence shown here is derived from an EMBL/GenBank/DDBJ whole genome shotgun (WGS) entry which is preliminary data.</text>
</comment>
<dbReference type="AlphaFoldDB" id="A0A7Z0TYF8"/>
<dbReference type="Proteomes" id="UP000589896">
    <property type="component" value="Unassembled WGS sequence"/>
</dbReference>
<organism evidence="2 3">
    <name type="scientific">Luteimonas deserti</name>
    <dbReference type="NCBI Taxonomy" id="2752306"/>
    <lineage>
        <taxon>Bacteria</taxon>
        <taxon>Pseudomonadati</taxon>
        <taxon>Pseudomonadota</taxon>
        <taxon>Gammaproteobacteria</taxon>
        <taxon>Lysobacterales</taxon>
        <taxon>Lysobacteraceae</taxon>
        <taxon>Luteimonas</taxon>
    </lineage>
</organism>